<evidence type="ECO:0000259" key="2">
    <source>
        <dbReference type="Pfam" id="PF09335"/>
    </source>
</evidence>
<feature type="transmembrane region" description="Helical" evidence="1">
    <location>
        <begin position="99"/>
        <end position="119"/>
    </location>
</feature>
<dbReference type="PANTHER" id="PTHR42709:SF4">
    <property type="entry name" value="INNER MEMBRANE PROTEIN YQAA"/>
    <property type="match status" value="1"/>
</dbReference>
<dbReference type="AlphaFoldDB" id="A0A948TLM7"/>
<reference evidence="3" key="2">
    <citation type="submission" date="2021-04" db="EMBL/GenBank/DDBJ databases">
        <authorList>
            <person name="Gilroy R."/>
        </authorList>
    </citation>
    <scope>NUCLEOTIDE SEQUENCE</scope>
    <source>
        <strain evidence="3">8470</strain>
    </source>
</reference>
<reference evidence="3" key="1">
    <citation type="journal article" date="2021" name="PeerJ">
        <title>Extensive microbial diversity within the chicken gut microbiome revealed by metagenomics and culture.</title>
        <authorList>
            <person name="Gilroy R."/>
            <person name="Ravi A."/>
            <person name="Getino M."/>
            <person name="Pursley I."/>
            <person name="Horton D.L."/>
            <person name="Alikhan N.F."/>
            <person name="Baker D."/>
            <person name="Gharbi K."/>
            <person name="Hall N."/>
            <person name="Watson M."/>
            <person name="Adriaenssens E.M."/>
            <person name="Foster-Nyarko E."/>
            <person name="Jarju S."/>
            <person name="Secka A."/>
            <person name="Antonio M."/>
            <person name="Oren A."/>
            <person name="Chaudhuri R.R."/>
            <person name="La Ragione R."/>
            <person name="Hildebrand F."/>
            <person name="Pallen M.J."/>
        </authorList>
    </citation>
    <scope>NUCLEOTIDE SEQUENCE</scope>
    <source>
        <strain evidence="3">8470</strain>
    </source>
</reference>
<feature type="domain" description="VTT" evidence="2">
    <location>
        <begin position="31"/>
        <end position="144"/>
    </location>
</feature>
<dbReference type="Pfam" id="PF09335">
    <property type="entry name" value="VTT_dom"/>
    <property type="match status" value="1"/>
</dbReference>
<dbReference type="PANTHER" id="PTHR42709">
    <property type="entry name" value="ALKALINE PHOSPHATASE LIKE PROTEIN"/>
    <property type="match status" value="1"/>
</dbReference>
<gene>
    <name evidence="3" type="ORF">H9928_03610</name>
</gene>
<name>A0A948TLM7_9BACT</name>
<accession>A0A948TLM7</accession>
<feature type="transmembrane region" description="Helical" evidence="1">
    <location>
        <begin position="7"/>
        <end position="27"/>
    </location>
</feature>
<evidence type="ECO:0000256" key="1">
    <source>
        <dbReference type="SAM" id="Phobius"/>
    </source>
</evidence>
<dbReference type="EMBL" id="JAHLFJ010000036">
    <property type="protein sequence ID" value="MBU3855641.1"/>
    <property type="molecule type" value="Genomic_DNA"/>
</dbReference>
<evidence type="ECO:0000313" key="3">
    <source>
        <dbReference type="EMBL" id="MBU3855641.1"/>
    </source>
</evidence>
<proteinExistence type="predicted"/>
<sequence length="154" mass="16783">MDNFIQFLIDWGYGGMFISAFLAGTILPFSSEVVLLACVALGLDPLLSTLSTTLGNVLGGLTCYWIGRLGKMEWIEKYFRVSRKQLDKAARFIHGKGSWMALFSFLPVIGDALLIALGLMKANVWIVSAAMSIGKLIRYAVIVMTAIGTAQLIS</sequence>
<keyword evidence="1" id="KW-0472">Membrane</keyword>
<dbReference type="InterPro" id="IPR051311">
    <property type="entry name" value="DedA_domain"/>
</dbReference>
<feature type="transmembrane region" description="Helical" evidence="1">
    <location>
        <begin position="125"/>
        <end position="147"/>
    </location>
</feature>
<keyword evidence="1" id="KW-0812">Transmembrane</keyword>
<dbReference type="Proteomes" id="UP000784286">
    <property type="component" value="Unassembled WGS sequence"/>
</dbReference>
<protein>
    <submittedName>
        <fullName evidence="3">DedA family protein</fullName>
    </submittedName>
</protein>
<comment type="caution">
    <text evidence="3">The sequence shown here is derived from an EMBL/GenBank/DDBJ whole genome shotgun (WGS) entry which is preliminary data.</text>
</comment>
<keyword evidence="1" id="KW-1133">Transmembrane helix</keyword>
<evidence type="ECO:0000313" key="4">
    <source>
        <dbReference type="Proteomes" id="UP000784286"/>
    </source>
</evidence>
<organism evidence="3 4">
    <name type="scientific">Candidatus Phocaeicola excrementipullorum</name>
    <dbReference type="NCBI Taxonomy" id="2838731"/>
    <lineage>
        <taxon>Bacteria</taxon>
        <taxon>Pseudomonadati</taxon>
        <taxon>Bacteroidota</taxon>
        <taxon>Bacteroidia</taxon>
        <taxon>Bacteroidales</taxon>
        <taxon>Bacteroidaceae</taxon>
        <taxon>Phocaeicola</taxon>
    </lineage>
</organism>
<feature type="transmembrane region" description="Helical" evidence="1">
    <location>
        <begin position="47"/>
        <end position="67"/>
    </location>
</feature>
<dbReference type="InterPro" id="IPR032816">
    <property type="entry name" value="VTT_dom"/>
</dbReference>